<evidence type="ECO:0000256" key="3">
    <source>
        <dbReference type="PROSITE-ProRule" id="PRU00023"/>
    </source>
</evidence>
<reference evidence="5 6" key="1">
    <citation type="journal article" date="2016" name="Nat. Commun.">
        <title>Thousands of microbial genomes shed light on interconnected biogeochemical processes in an aquifer system.</title>
        <authorList>
            <person name="Anantharaman K."/>
            <person name="Brown C.T."/>
            <person name="Hug L.A."/>
            <person name="Sharon I."/>
            <person name="Castelle C.J."/>
            <person name="Probst A.J."/>
            <person name="Thomas B.C."/>
            <person name="Singh A."/>
            <person name="Wilkins M.J."/>
            <person name="Karaoz U."/>
            <person name="Brodie E.L."/>
            <person name="Williams K.H."/>
            <person name="Hubbard S.S."/>
            <person name="Banfield J.F."/>
        </authorList>
    </citation>
    <scope>NUCLEOTIDE SEQUENCE [LARGE SCALE GENOMIC DNA]</scope>
</reference>
<sequence>MKTQKILTISVLALISIFASCNPPLDITTLKIISLHDAVISDDIEKLKSDISEGAWLDLKNESGWTALHYATVKNSEKMIKLLIKNGADINIGDEKRGQTPLHFAAMTGKKEAVELLLANGANRHKKDINNKTALQLASNKTIIELLQK</sequence>
<evidence type="ECO:0000313" key="5">
    <source>
        <dbReference type="EMBL" id="OGZ17524.1"/>
    </source>
</evidence>
<feature type="signal peptide" evidence="4">
    <location>
        <begin position="1"/>
        <end position="21"/>
    </location>
</feature>
<dbReference type="PANTHER" id="PTHR24171">
    <property type="entry name" value="ANKYRIN REPEAT DOMAIN-CONTAINING PROTEIN 39-RELATED"/>
    <property type="match status" value="1"/>
</dbReference>
<feature type="chain" id="PRO_5009582643" evidence="4">
    <location>
        <begin position="22"/>
        <end position="149"/>
    </location>
</feature>
<feature type="repeat" description="ANK" evidence="3">
    <location>
        <begin position="63"/>
        <end position="95"/>
    </location>
</feature>
<comment type="caution">
    <text evidence="5">The sequence shown here is derived from an EMBL/GenBank/DDBJ whole genome shotgun (WGS) entry which is preliminary data.</text>
</comment>
<feature type="repeat" description="ANK" evidence="3">
    <location>
        <begin position="97"/>
        <end position="129"/>
    </location>
</feature>
<protein>
    <submittedName>
        <fullName evidence="5">Uncharacterized protein</fullName>
    </submittedName>
</protein>
<keyword evidence="1" id="KW-0677">Repeat</keyword>
<dbReference type="SMART" id="SM00248">
    <property type="entry name" value="ANK"/>
    <property type="match status" value="2"/>
</dbReference>
<accession>A0A1G2DV22</accession>
<dbReference type="PROSITE" id="PS50297">
    <property type="entry name" value="ANK_REP_REGION"/>
    <property type="match status" value="2"/>
</dbReference>
<proteinExistence type="predicted"/>
<dbReference type="Proteomes" id="UP000178893">
    <property type="component" value="Unassembled WGS sequence"/>
</dbReference>
<evidence type="ECO:0000256" key="2">
    <source>
        <dbReference type="ARBA" id="ARBA00023043"/>
    </source>
</evidence>
<keyword evidence="4" id="KW-0732">Signal</keyword>
<dbReference type="PROSITE" id="PS51257">
    <property type="entry name" value="PROKAR_LIPOPROTEIN"/>
    <property type="match status" value="1"/>
</dbReference>
<gene>
    <name evidence="5" type="ORF">A2V72_01805</name>
</gene>
<dbReference type="Pfam" id="PF12796">
    <property type="entry name" value="Ank_2"/>
    <property type="match status" value="1"/>
</dbReference>
<keyword evidence="2 3" id="KW-0040">ANK repeat</keyword>
<evidence type="ECO:0000256" key="4">
    <source>
        <dbReference type="SAM" id="SignalP"/>
    </source>
</evidence>
<dbReference type="PROSITE" id="PS50088">
    <property type="entry name" value="ANK_REPEAT"/>
    <property type="match status" value="2"/>
</dbReference>
<dbReference type="SUPFAM" id="SSF48403">
    <property type="entry name" value="Ankyrin repeat"/>
    <property type="match status" value="1"/>
</dbReference>
<name>A0A1G2DV22_9BACT</name>
<dbReference type="AlphaFoldDB" id="A0A1G2DV22"/>
<dbReference type="Gene3D" id="1.25.40.20">
    <property type="entry name" value="Ankyrin repeat-containing domain"/>
    <property type="match status" value="1"/>
</dbReference>
<dbReference type="InterPro" id="IPR036770">
    <property type="entry name" value="Ankyrin_rpt-contain_sf"/>
</dbReference>
<organism evidence="5 6">
    <name type="scientific">Candidatus Nealsonbacteria bacterium RBG_13_37_56</name>
    <dbReference type="NCBI Taxonomy" id="1801661"/>
    <lineage>
        <taxon>Bacteria</taxon>
        <taxon>Candidatus Nealsoniibacteriota</taxon>
    </lineage>
</organism>
<dbReference type="EMBL" id="MHLW01000034">
    <property type="protein sequence ID" value="OGZ17524.1"/>
    <property type="molecule type" value="Genomic_DNA"/>
</dbReference>
<evidence type="ECO:0000313" key="6">
    <source>
        <dbReference type="Proteomes" id="UP000178893"/>
    </source>
</evidence>
<evidence type="ECO:0000256" key="1">
    <source>
        <dbReference type="ARBA" id="ARBA00022737"/>
    </source>
</evidence>
<dbReference type="InterPro" id="IPR002110">
    <property type="entry name" value="Ankyrin_rpt"/>
</dbReference>